<dbReference type="SUPFAM" id="SSF81383">
    <property type="entry name" value="F-box domain"/>
    <property type="match status" value="1"/>
</dbReference>
<dbReference type="CDD" id="cd00060">
    <property type="entry name" value="FHA"/>
    <property type="match status" value="1"/>
</dbReference>
<dbReference type="AlphaFoldDB" id="A0A226E515"/>
<dbReference type="EMBL" id="LNIX01000007">
    <property type="protein sequence ID" value="OXA52124.1"/>
    <property type="molecule type" value="Genomic_DNA"/>
</dbReference>
<sequence>MSGGELLIRLGASPDHLQHLWCCGMKSPVSSHIRTFGDQKWQRFALLYNVEGEKYTIGQRFEDRETQGEYLFCYCDRVSKSSHCQITCEGGDFFVQNLQGRQGQGTFINGEQVIGKVQLKFGDILSLGVKGLADPAQVDLSKKGKKKEDKTAVFWFQEPLQLESMYTSSNSNGDIHKDGCFSGTLVNMVMENNFRVQKAKKEQKKGQKSSDTKKKPKRGDGNEQRGQICDFTPGRNTLVLYEILKHLPLDDIKTCRLVCSTWNDEATKLLMKRSVAPLDLSQGYISVASRVKLFSYVHEMKDVVSQGRFCLELPSCSDFGPEGKGGKGGPGDKLLSDMTWFFKGGFPHPVTTLDLSGSVRCKKEWDMWSSILENVGLHLEELSIKLELDLTTQESPSSKPFQVNFPVLKQLALKPAAVDKIFTQQGFEFIEVDNGLKMKDWVVSFVNASPKLQSLTLDSSDLYSAFTTLVLEQVIQGGFPHLNSLKLSDYPDSTLKVLLKLPRRLEKLTLNCNGYEEETVKDLSLLEEVIKKFSPSLEYFKITLPEVDEEREELWKNKGVKIPEVFPRLRIFKVTGAPGEVSVNLIFSDVSGLNYEKQFPNLAYLSVDPFEDPSSTGNVGSKAFFEMFFPAETEQICKSVGALDIPYLKESGGLCEYVGRIATMFPNAKNKYLDNARIKEAQSSGKGRKRKVSAVPSTRTLRPRKRVAVPRENDDFRAFPCNVV</sequence>
<dbReference type="Pfam" id="PF00646">
    <property type="entry name" value="F-box"/>
    <property type="match status" value="1"/>
</dbReference>
<dbReference type="SUPFAM" id="SSF52047">
    <property type="entry name" value="RNI-like"/>
    <property type="match status" value="1"/>
</dbReference>
<protein>
    <submittedName>
        <fullName evidence="3">Root allergen protein</fullName>
    </submittedName>
</protein>
<dbReference type="InterPro" id="IPR000253">
    <property type="entry name" value="FHA_dom"/>
</dbReference>
<gene>
    <name evidence="3" type="ORF">Fcan01_12993</name>
</gene>
<evidence type="ECO:0000313" key="3">
    <source>
        <dbReference type="EMBL" id="OXA52124.1"/>
    </source>
</evidence>
<reference evidence="3 4" key="1">
    <citation type="submission" date="2015-12" db="EMBL/GenBank/DDBJ databases">
        <title>The genome of Folsomia candida.</title>
        <authorList>
            <person name="Faddeeva A."/>
            <person name="Derks M.F."/>
            <person name="Anvar Y."/>
            <person name="Smit S."/>
            <person name="Van Straalen N."/>
            <person name="Roelofs D."/>
        </authorList>
    </citation>
    <scope>NUCLEOTIDE SEQUENCE [LARGE SCALE GENOMIC DNA]</scope>
    <source>
        <strain evidence="3 4">VU population</strain>
        <tissue evidence="3">Whole body</tissue>
    </source>
</reference>
<accession>A0A226E515</accession>
<feature type="region of interest" description="Disordered" evidence="1">
    <location>
        <begin position="682"/>
        <end position="707"/>
    </location>
</feature>
<evidence type="ECO:0000313" key="4">
    <source>
        <dbReference type="Proteomes" id="UP000198287"/>
    </source>
</evidence>
<dbReference type="Gene3D" id="1.20.1280.50">
    <property type="match status" value="1"/>
</dbReference>
<dbReference type="Gene3D" id="3.80.10.10">
    <property type="entry name" value="Ribonuclease Inhibitor"/>
    <property type="match status" value="1"/>
</dbReference>
<dbReference type="SUPFAM" id="SSF49879">
    <property type="entry name" value="SMAD/FHA domain"/>
    <property type="match status" value="1"/>
</dbReference>
<dbReference type="InterPro" id="IPR008984">
    <property type="entry name" value="SMAD_FHA_dom_sf"/>
</dbReference>
<evidence type="ECO:0000259" key="2">
    <source>
        <dbReference type="PROSITE" id="PS50006"/>
    </source>
</evidence>
<organism evidence="3 4">
    <name type="scientific">Folsomia candida</name>
    <name type="common">Springtail</name>
    <dbReference type="NCBI Taxonomy" id="158441"/>
    <lineage>
        <taxon>Eukaryota</taxon>
        <taxon>Metazoa</taxon>
        <taxon>Ecdysozoa</taxon>
        <taxon>Arthropoda</taxon>
        <taxon>Hexapoda</taxon>
        <taxon>Collembola</taxon>
        <taxon>Entomobryomorpha</taxon>
        <taxon>Isotomoidea</taxon>
        <taxon>Isotomidae</taxon>
        <taxon>Proisotominae</taxon>
        <taxon>Folsomia</taxon>
    </lineage>
</organism>
<feature type="region of interest" description="Disordered" evidence="1">
    <location>
        <begin position="197"/>
        <end position="229"/>
    </location>
</feature>
<dbReference type="Proteomes" id="UP000198287">
    <property type="component" value="Unassembled WGS sequence"/>
</dbReference>
<keyword evidence="4" id="KW-1185">Reference proteome</keyword>
<dbReference type="InterPro" id="IPR032675">
    <property type="entry name" value="LRR_dom_sf"/>
</dbReference>
<dbReference type="InterPro" id="IPR036047">
    <property type="entry name" value="F-box-like_dom_sf"/>
</dbReference>
<dbReference type="PROSITE" id="PS50006">
    <property type="entry name" value="FHA_DOMAIN"/>
    <property type="match status" value="1"/>
</dbReference>
<feature type="domain" description="FHA" evidence="2">
    <location>
        <begin position="55"/>
        <end position="113"/>
    </location>
</feature>
<name>A0A226E515_FOLCA</name>
<evidence type="ECO:0000256" key="1">
    <source>
        <dbReference type="SAM" id="MobiDB-lite"/>
    </source>
</evidence>
<dbReference type="InterPro" id="IPR001810">
    <property type="entry name" value="F-box_dom"/>
</dbReference>
<feature type="compositionally biased region" description="Basic and acidic residues" evidence="1">
    <location>
        <begin position="204"/>
        <end position="223"/>
    </location>
</feature>
<comment type="caution">
    <text evidence="3">The sequence shown here is derived from an EMBL/GenBank/DDBJ whole genome shotgun (WGS) entry which is preliminary data.</text>
</comment>
<dbReference type="Pfam" id="PF00498">
    <property type="entry name" value="FHA"/>
    <property type="match status" value="1"/>
</dbReference>
<dbReference type="Gene3D" id="2.60.200.20">
    <property type="match status" value="1"/>
</dbReference>
<proteinExistence type="predicted"/>